<dbReference type="InterPro" id="IPR014043">
    <property type="entry name" value="Acyl_transferase_dom"/>
</dbReference>
<evidence type="ECO:0000256" key="4">
    <source>
        <dbReference type="ARBA" id="ARBA00022679"/>
    </source>
</evidence>
<keyword evidence="2" id="KW-0597">Phosphoprotein</keyword>
<feature type="domain" description="PKS/mFAS DH" evidence="10">
    <location>
        <begin position="1299"/>
        <end position="1608"/>
    </location>
</feature>
<dbReference type="Gene3D" id="3.10.129.110">
    <property type="entry name" value="Polyketide synthase dehydratase"/>
    <property type="match status" value="1"/>
</dbReference>
<dbReference type="GO" id="GO:0044550">
    <property type="term" value="P:secondary metabolite biosynthetic process"/>
    <property type="evidence" value="ECO:0007669"/>
    <property type="project" value="TreeGrafter"/>
</dbReference>
<dbReference type="InterPro" id="IPR001227">
    <property type="entry name" value="Ac_transferase_dom_sf"/>
</dbReference>
<organism evidence="11 12">
    <name type="scientific">Alectoria fallacina</name>
    <dbReference type="NCBI Taxonomy" id="1903189"/>
    <lineage>
        <taxon>Eukaryota</taxon>
        <taxon>Fungi</taxon>
        <taxon>Dikarya</taxon>
        <taxon>Ascomycota</taxon>
        <taxon>Pezizomycotina</taxon>
        <taxon>Lecanoromycetes</taxon>
        <taxon>OSLEUM clade</taxon>
        <taxon>Lecanoromycetidae</taxon>
        <taxon>Lecanorales</taxon>
        <taxon>Lecanorineae</taxon>
        <taxon>Parmeliaceae</taxon>
        <taxon>Alectoria</taxon>
    </lineage>
</organism>
<dbReference type="GO" id="GO:0004315">
    <property type="term" value="F:3-oxoacyl-[acyl-carrier-protein] synthase activity"/>
    <property type="evidence" value="ECO:0007669"/>
    <property type="project" value="InterPro"/>
</dbReference>
<dbReference type="Pfam" id="PF02801">
    <property type="entry name" value="Ketoacyl-synt_C"/>
    <property type="match status" value="1"/>
</dbReference>
<dbReference type="PROSITE" id="PS50075">
    <property type="entry name" value="CARRIER"/>
    <property type="match status" value="2"/>
</dbReference>
<dbReference type="SUPFAM" id="SSF53474">
    <property type="entry name" value="alpha/beta-Hydrolases"/>
    <property type="match status" value="1"/>
</dbReference>
<evidence type="ECO:0000256" key="1">
    <source>
        <dbReference type="ARBA" id="ARBA00022450"/>
    </source>
</evidence>
<dbReference type="Proteomes" id="UP000664203">
    <property type="component" value="Unassembled WGS sequence"/>
</dbReference>
<dbReference type="InterPro" id="IPR029058">
    <property type="entry name" value="AB_hydrolase_fold"/>
</dbReference>
<feature type="region of interest" description="Disordered" evidence="7">
    <location>
        <begin position="1618"/>
        <end position="1669"/>
    </location>
</feature>
<dbReference type="Pfam" id="PF00109">
    <property type="entry name" value="ketoacyl-synt"/>
    <property type="match status" value="1"/>
</dbReference>
<dbReference type="SUPFAM" id="SSF52151">
    <property type="entry name" value="FabD/lysophospholipase-like"/>
    <property type="match status" value="1"/>
</dbReference>
<dbReference type="SMART" id="SM00827">
    <property type="entry name" value="PKS_AT"/>
    <property type="match status" value="1"/>
</dbReference>
<dbReference type="GO" id="GO:0008236">
    <property type="term" value="F:serine-type peptidase activity"/>
    <property type="evidence" value="ECO:0007669"/>
    <property type="project" value="InterPro"/>
</dbReference>
<evidence type="ECO:0000256" key="5">
    <source>
        <dbReference type="ARBA" id="ARBA00023268"/>
    </source>
</evidence>
<dbReference type="InterPro" id="IPR013217">
    <property type="entry name" value="Methyltransf_12"/>
</dbReference>
<feature type="region of interest" description="N-terminal hotdog fold" evidence="6">
    <location>
        <begin position="1299"/>
        <end position="1429"/>
    </location>
</feature>
<dbReference type="InterPro" id="IPR032821">
    <property type="entry name" value="PKS_assoc"/>
</dbReference>
<dbReference type="PANTHER" id="PTHR43775:SF21">
    <property type="entry name" value="NON-REDUCING POLYKETIDE SYNTHASE AUSA-RELATED"/>
    <property type="match status" value="1"/>
</dbReference>
<dbReference type="Gene3D" id="3.40.366.10">
    <property type="entry name" value="Malonyl-Coenzyme A Acyl Carrier Protein, domain 2"/>
    <property type="match status" value="2"/>
</dbReference>
<dbReference type="SUPFAM" id="SSF53335">
    <property type="entry name" value="S-adenosyl-L-methionine-dependent methyltransferases"/>
    <property type="match status" value="1"/>
</dbReference>
<dbReference type="Pfam" id="PF16073">
    <property type="entry name" value="SAT"/>
    <property type="match status" value="1"/>
</dbReference>
<feature type="compositionally biased region" description="Basic and acidic residues" evidence="7">
    <location>
        <begin position="2667"/>
        <end position="2679"/>
    </location>
</feature>
<reference evidence="11" key="1">
    <citation type="submission" date="2021-03" db="EMBL/GenBank/DDBJ databases">
        <authorList>
            <person name="Tagirdzhanova G."/>
        </authorList>
    </citation>
    <scope>NUCLEOTIDE SEQUENCE</scope>
</reference>
<dbReference type="SUPFAM" id="SSF52540">
    <property type="entry name" value="P-loop containing nucleoside triphosphate hydrolases"/>
    <property type="match status" value="1"/>
</dbReference>
<dbReference type="InterPro" id="IPR014030">
    <property type="entry name" value="Ketoacyl_synth_N"/>
</dbReference>
<dbReference type="InterPro" id="IPR049900">
    <property type="entry name" value="PKS_mFAS_DH"/>
</dbReference>
<name>A0A8H3HUM8_9LECA</name>
<dbReference type="Pfam" id="PF00550">
    <property type="entry name" value="PP-binding"/>
    <property type="match status" value="2"/>
</dbReference>
<dbReference type="InterPro" id="IPR029063">
    <property type="entry name" value="SAM-dependent_MTases_sf"/>
</dbReference>
<dbReference type="PROSITE" id="PS52019">
    <property type="entry name" value="PKS_MFAS_DH"/>
    <property type="match status" value="1"/>
</dbReference>
<dbReference type="SUPFAM" id="SSF47336">
    <property type="entry name" value="ACP-like"/>
    <property type="match status" value="2"/>
</dbReference>
<evidence type="ECO:0000259" key="9">
    <source>
        <dbReference type="PROSITE" id="PS52004"/>
    </source>
</evidence>
<dbReference type="InterPro" id="IPR041068">
    <property type="entry name" value="HTH_51"/>
</dbReference>
<feature type="active site" description="Proton donor; for dehydratase activity" evidence="6">
    <location>
        <position position="1519"/>
    </location>
</feature>
<comment type="caution">
    <text evidence="11">The sequence shown here is derived from an EMBL/GenBank/DDBJ whole genome shotgun (WGS) entry which is preliminary data.</text>
</comment>
<keyword evidence="4" id="KW-0808">Transferase</keyword>
<keyword evidence="5" id="KW-0511">Multifunctional enzyme</keyword>
<dbReference type="InterPro" id="IPR049551">
    <property type="entry name" value="PKS_DH_C"/>
</dbReference>
<dbReference type="InterPro" id="IPR020841">
    <property type="entry name" value="PKS_Beta-ketoAc_synthase_dom"/>
</dbReference>
<accession>A0A8H3HUM8</accession>
<dbReference type="GO" id="GO:0006508">
    <property type="term" value="P:proteolysis"/>
    <property type="evidence" value="ECO:0007669"/>
    <property type="project" value="InterPro"/>
</dbReference>
<dbReference type="SMART" id="SM00823">
    <property type="entry name" value="PKS_PP"/>
    <property type="match status" value="2"/>
</dbReference>
<dbReference type="Gene3D" id="3.40.50.150">
    <property type="entry name" value="Vaccinia Virus protein VP39"/>
    <property type="match status" value="1"/>
</dbReference>
<evidence type="ECO:0000313" key="12">
    <source>
        <dbReference type="Proteomes" id="UP000664203"/>
    </source>
</evidence>
<feature type="region of interest" description="Disordered" evidence="7">
    <location>
        <begin position="1840"/>
        <end position="1892"/>
    </location>
</feature>
<dbReference type="CDD" id="cd00833">
    <property type="entry name" value="PKS"/>
    <property type="match status" value="1"/>
</dbReference>
<feature type="compositionally biased region" description="Polar residues" evidence="7">
    <location>
        <begin position="1640"/>
        <end position="1661"/>
    </location>
</feature>
<keyword evidence="12" id="KW-1185">Reference proteome</keyword>
<evidence type="ECO:0000256" key="7">
    <source>
        <dbReference type="SAM" id="MobiDB-lite"/>
    </source>
</evidence>
<dbReference type="InterPro" id="IPR016035">
    <property type="entry name" value="Acyl_Trfase/lysoPLipase"/>
</dbReference>
<dbReference type="PROSITE" id="PS52004">
    <property type="entry name" value="KS3_2"/>
    <property type="match status" value="1"/>
</dbReference>
<dbReference type="Pfam" id="PF20434">
    <property type="entry name" value="BD-FAE"/>
    <property type="match status" value="1"/>
</dbReference>
<dbReference type="EMBL" id="CAJPDR010000001">
    <property type="protein sequence ID" value="CAF9903082.1"/>
    <property type="molecule type" value="Genomic_DNA"/>
</dbReference>
<evidence type="ECO:0000259" key="8">
    <source>
        <dbReference type="PROSITE" id="PS50075"/>
    </source>
</evidence>
<dbReference type="Gene3D" id="3.40.50.1820">
    <property type="entry name" value="alpha/beta hydrolase"/>
    <property type="match status" value="1"/>
</dbReference>
<evidence type="ECO:0000256" key="3">
    <source>
        <dbReference type="ARBA" id="ARBA00022603"/>
    </source>
</evidence>
<dbReference type="InterPro" id="IPR049492">
    <property type="entry name" value="BD-FAE-like_dom"/>
</dbReference>
<dbReference type="InterPro" id="IPR042104">
    <property type="entry name" value="PKS_dehydratase_sf"/>
</dbReference>
<dbReference type="Pfam" id="PF00698">
    <property type="entry name" value="Acyl_transf_1"/>
    <property type="match status" value="1"/>
</dbReference>
<dbReference type="OrthoDB" id="429813at2759"/>
<dbReference type="Pfam" id="PF00326">
    <property type="entry name" value="Peptidase_S9"/>
    <property type="match status" value="1"/>
</dbReference>
<dbReference type="GO" id="GO:0032259">
    <property type="term" value="P:methylation"/>
    <property type="evidence" value="ECO:0007669"/>
    <property type="project" value="UniProtKB-KW"/>
</dbReference>
<dbReference type="InterPro" id="IPR018201">
    <property type="entry name" value="Ketoacyl_synth_AS"/>
</dbReference>
<dbReference type="Gene3D" id="3.40.47.10">
    <property type="match status" value="1"/>
</dbReference>
<dbReference type="InterPro" id="IPR014031">
    <property type="entry name" value="Ketoacyl_synth_C"/>
</dbReference>
<dbReference type="InterPro" id="IPR027417">
    <property type="entry name" value="P-loop_NTPase"/>
</dbReference>
<evidence type="ECO:0008006" key="13">
    <source>
        <dbReference type="Google" id="ProtNLM"/>
    </source>
</evidence>
<dbReference type="PROSITE" id="PS00606">
    <property type="entry name" value="KS3_1"/>
    <property type="match status" value="1"/>
</dbReference>
<dbReference type="InterPro" id="IPR009081">
    <property type="entry name" value="PP-bd_ACP"/>
</dbReference>
<dbReference type="InterPro" id="IPR032088">
    <property type="entry name" value="SAT"/>
</dbReference>
<proteinExistence type="predicted"/>
<feature type="domain" description="Carrier" evidence="8">
    <location>
        <begin position="1665"/>
        <end position="1748"/>
    </location>
</feature>
<keyword evidence="1" id="KW-0596">Phosphopantetheine</keyword>
<dbReference type="SUPFAM" id="SSF53901">
    <property type="entry name" value="Thiolase-like"/>
    <property type="match status" value="1"/>
</dbReference>
<dbReference type="GO" id="GO:0008168">
    <property type="term" value="F:methyltransferase activity"/>
    <property type="evidence" value="ECO:0007669"/>
    <property type="project" value="UniProtKB-KW"/>
</dbReference>
<feature type="region of interest" description="Disordered" evidence="7">
    <location>
        <begin position="1741"/>
        <end position="1771"/>
    </location>
</feature>
<protein>
    <recommendedName>
        <fullName evidence="13">Polyketide synthase</fullName>
    </recommendedName>
</protein>
<dbReference type="GO" id="GO:0004312">
    <property type="term" value="F:fatty acid synthase activity"/>
    <property type="evidence" value="ECO:0007669"/>
    <property type="project" value="TreeGrafter"/>
</dbReference>
<dbReference type="Pfam" id="PF08242">
    <property type="entry name" value="Methyltransf_12"/>
    <property type="match status" value="1"/>
</dbReference>
<feature type="compositionally biased region" description="Polar residues" evidence="7">
    <location>
        <begin position="1750"/>
        <end position="1761"/>
    </location>
</feature>
<dbReference type="InterPro" id="IPR016039">
    <property type="entry name" value="Thiolase-like"/>
</dbReference>
<dbReference type="InterPro" id="IPR036736">
    <property type="entry name" value="ACP-like_sf"/>
</dbReference>
<dbReference type="InterPro" id="IPR001375">
    <property type="entry name" value="Peptidase_S9_cat"/>
</dbReference>
<feature type="active site" description="Proton acceptor; for dehydratase activity" evidence="6">
    <location>
        <position position="1332"/>
    </location>
</feature>
<feature type="domain" description="Carrier" evidence="8">
    <location>
        <begin position="1765"/>
        <end position="1844"/>
    </location>
</feature>
<dbReference type="Pfam" id="PF16197">
    <property type="entry name" value="KAsynt_C_assoc"/>
    <property type="match status" value="1"/>
</dbReference>
<feature type="region of interest" description="Disordered" evidence="7">
    <location>
        <begin position="2658"/>
        <end position="2679"/>
    </location>
</feature>
<dbReference type="PANTHER" id="PTHR43775">
    <property type="entry name" value="FATTY ACID SYNTHASE"/>
    <property type="match status" value="1"/>
</dbReference>
<dbReference type="Gene3D" id="1.10.1200.10">
    <property type="entry name" value="ACP-like"/>
    <property type="match status" value="2"/>
</dbReference>
<evidence type="ECO:0000259" key="10">
    <source>
        <dbReference type="PROSITE" id="PS52019"/>
    </source>
</evidence>
<keyword evidence="3" id="KW-0489">Methyltransferase</keyword>
<dbReference type="GO" id="GO:0031177">
    <property type="term" value="F:phosphopantetheine binding"/>
    <property type="evidence" value="ECO:0007669"/>
    <property type="project" value="InterPro"/>
</dbReference>
<feature type="compositionally biased region" description="Pro residues" evidence="7">
    <location>
        <begin position="1849"/>
        <end position="1862"/>
    </location>
</feature>
<gene>
    <name evidence="11" type="ORF">ALECFALPRED_000125</name>
</gene>
<dbReference type="InterPro" id="IPR050091">
    <property type="entry name" value="PKS_NRPS_Biosynth_Enz"/>
</dbReference>
<evidence type="ECO:0000256" key="6">
    <source>
        <dbReference type="PROSITE-ProRule" id="PRU01363"/>
    </source>
</evidence>
<dbReference type="InterPro" id="IPR020806">
    <property type="entry name" value="PKS_PP-bd"/>
</dbReference>
<evidence type="ECO:0000313" key="11">
    <source>
        <dbReference type="EMBL" id="CAF9903082.1"/>
    </source>
</evidence>
<feature type="compositionally biased region" description="Polar residues" evidence="7">
    <location>
        <begin position="1874"/>
        <end position="1891"/>
    </location>
</feature>
<dbReference type="Pfam" id="PF14765">
    <property type="entry name" value="PS-DH"/>
    <property type="match status" value="1"/>
</dbReference>
<sequence>MLPDQVDLPSAAIFGPQSKEPKGHYLQLVRVYLLNKEELAPFVQVIRKLPDLWSLYSNHNPDVSALSHGLQDLLSLSNWIETGVTGLISKCTSGVLSLPLLVIVQVSQYFQFLQESRIKHTDLILAVRNGAGIQGYCTGLLTAAAVACSADENELVQNCCRAVRLAVGVGAYGDLAIGAGLSAFASLAIRLTYEGQAEEILKSFPRVSNLRSSEIEESLTGLQLYVSATTDPKTISISGPAEIVATLKSQASDRGLSMQSIHLSSRVHHVENAEIAKKLIGFCLRNDDLRLPDASRLRVNLRSNKTTNAIEKGPLTIEVVDSILTSHCQWDGVMTAVSKTLQQTGRHSHRIATFGLADCVPLATFNRARVQITKVDMLSFSQDSSSAPSDIPNEYPYHPDAVAVVGMACRLPGANTVEELWDIVSSGTSKAEEVPAERMDILGGFRASQDVKWASKQKFYGNFISDIDAFDNTFFKMSPREALAMDPQQRILLETAYQAMESSGYLRSYRREDGDRVGVYIGASFVDYLEHTSAHPPTAYTSTGTIRAFLCGKISYYFGWSGPSEVIDTACSSSLVAIRRAVKSIQMDECSVALAGGVNLMSTPTNFIDLGKAGFLSPTGQCKPFDGTADGYCRAEGAGLIVLKRLSQAQADGDNILGVIAGAQTNQGGLSSALTIPSSPSQISLYEDILSQAGLNRHQVSYVEAHGTGTQAGDPLEIASIRQVFAGSERINPLDVGSIKANIGHCETAAGVAGVIKAILMINKGSVPRLANFKSLNPKIPSLEPDRMRISPRSHQWDASFRAVCVNSYGAAGSNAAALLCQAPQEAERPTLSSRKALTYPIQISAASKSGVLMYATALQQHLQKLESRCGVGSVALSLDIRPKGRFSWTSTHATTESLAQALKHGIDNVTEAPQVAKKVILSFSGQSRQYVGLERGVYESCHLFRTHFDECNRELMGLGFPSLLPSVFDMRLVSDTVLLQCGMFAVQYSCAKSWMDSGLKVDAVVGHSLGELTALAVSGVLSLESALKVVAARAALMTSKWSKERGVILIVNGSAEVVQDLISSSSTSTGDLEIACYNSHTSHVVVGSDASITRLERFLSEDSKDSRLTFQRLSVTHGFHSQFTEPILRDLDEVAESVEFHQPEIHLESCTSRTLENITPSRISHHTREPVFFYDAIQRLEKRLGPSLWIEAGFASPIVPMARKCVAKPENHIFLSVGAGTGEDFLLSLSKATSVMWQEGISVSHWSFHLPRKNNLKYIWLPPYQFEKTKHWLPYIDRAVEALQSEPAGTVMKPEKKQDLPPPRLITTQNHKGRFSIHTTCRTYVNLVSSHSVLRHPLCPASMYMECATMGAQILTGDISDKALWFEGISIEAPLGIDSNREVSMSLTEVNGKPQNWSFIVNSTVKTDPKSKVSMHGKGRFGFMDAHDVSIGPQTQHYQDFILDRMKMLPTAPNAETLRKSRAYSLFSRIVNYGEALKGIAAITISKHEAMADIEIPPQTSEPNESTVTNICDTAILDNFIQVAGLLINSGEECTEEHAYLAIGVESIFISAGCNFASCRSYTVYTKYTPLGHERATADVFVMNKAGALITTISGVKFAKLPIKKLHKLLESVNQSSSQEAATKERPLQIDTAAPALKTSESAPDSSLGRSETTTETPATSVEDDNNDIEERLRDLLASLVDLPDGQIPSDANIGDLGIDSLGASELVDNLQSTFEIEMNIQDVTELSYGELCNRLGARKGRAALPQETKASTNESSPKPRSTEDQTQKKQQLIALIAEHSGTEAASIDPGASLEDLGVDSLSLVELKSEIEDLLGIELDDDFSTDVVVSRLFGIIGQRPQSADEPTSAPPDLEPPQPSTPSPRAELAPAANPPTTKNITPAASSPNDDQTVFGDPMSALAVSGECFDAFASKRGFFGYWEKVASKQDELMLAYIAEAFRTLGVDLWKISSDAVVPSVQILPRHSQLMCRLLAILERLEIITCKGSVAVRTGKRVSTAPSATLLEQIIRLFPEYAGENKLMAVTGSKLADCLVGKADAVQILFGNQKSQELLNDYYSDSPQLSVATDMLVDIMQRILSDSKRGVVRILETGGGFGGTTGRFARLLDGLDRRIQYTFTDMSPKLVRAASTKFSRYSSWMDFQTFDLEMEPPTALQGKYDIVLGTNVVHATSDVAKSCGRIRSLLRAGGFTILSEVTRIVDWYDLVFGLLEGWWLATDGRDYPLQSPDAWLEFLKEAGFSSCSYSGGSSEESNTQSLIVGSTVQDQRPAINGMAPTKPAKTYDLDTHTYKTVDDLDIQADVYYPKEGLPSKPMPIAIMIHGGSFMTFAKNIIRPWQIPLLLKCGFLPVSLDHRLIPETTLADGPMADIRDGFAWARNELARIASKTRNFILDSDKIVVVGWSTGATLAMSTAWTSLDAGVKPPEAILNFYGPSDFESQYWRTPRKAGYPQATWSSEEIAKHIFPKPIVSYDVPSKDAKFGGMHSDDPRSQLVFYTFNSLHAVSIFTDGFYASEKYTEPSPERVAAISPLAQARKGTYKVPTFIVHGDKDEIVPMEMSAEFVQTLKGKGVRSELLVVPGKGHYFDLFYRPGRDGRDTEVVPGAKRILFHRNPIVSIAIDELEPFLSEFVLFRSFYLTLSIRRLLPKSLLAPVGVHYAHSSLPTGPPTTSRDRDCTKRSKNTRDTIDDDQQISYIDLDYFIPDAPGVHVIITSRSSTAKEMTTLDAVEVADMEPSEAIELFQRCAKIKERGQVIVTQVAQIVKELGHLTLAITLAGSYVSKTARLSFDIRRYLSEYRERRKELFRWRAKRHIHQYGESVLSTWKSSFEVIEKHNRDAARLLNLLTFVNFEDIFLGLFDKDNTSVFANIPNHVAELSKVTTLFNKTWQSSLFSEQQWTAYELESTFETLQTDQKSYAMHKLVYAWGQDRLEADDQRQLSNLAFELMMNVIVKDQIDLNHQLRLVPHMMVNFDANVLFEKNREDAREETSIYVDEYKQSGRGVEQARQIRNLRFAALLSRVS</sequence>
<dbReference type="GO" id="GO:0006633">
    <property type="term" value="P:fatty acid biosynthetic process"/>
    <property type="evidence" value="ECO:0007669"/>
    <property type="project" value="InterPro"/>
</dbReference>
<dbReference type="Pfam" id="PF18558">
    <property type="entry name" value="HTH_51"/>
    <property type="match status" value="1"/>
</dbReference>
<dbReference type="SMART" id="SM00825">
    <property type="entry name" value="PKS_KS"/>
    <property type="match status" value="1"/>
</dbReference>
<dbReference type="Gene3D" id="3.30.70.3290">
    <property type="match status" value="1"/>
</dbReference>
<feature type="domain" description="Ketosynthase family 3 (KS3)" evidence="9">
    <location>
        <begin position="399"/>
        <end position="822"/>
    </location>
</feature>
<evidence type="ECO:0000256" key="2">
    <source>
        <dbReference type="ARBA" id="ARBA00022553"/>
    </source>
</evidence>
<feature type="region of interest" description="C-terminal hotdog fold" evidence="6">
    <location>
        <begin position="1455"/>
        <end position="1608"/>
    </location>
</feature>